<sequence>MKDVVLITGAARGIGRAIADAFAGDCTVVITYNSTPPDALLAAYPEVHAIRADLTDPDAPAHIVEEIIARHGQLDVIVNNAGALLTDEEDDGRNHAVNTAAPAALLRAALPHLRPGARVISVSSVNAVLPALGASSYSASKAALNTWTRGMARELGARGIRVNAVAPGGINTPENERPAALTAKFVEMTALGRIGVPEDIAPVVRFLASDAARWITGEIITVSGGYRL</sequence>
<evidence type="ECO:0000256" key="2">
    <source>
        <dbReference type="ARBA" id="ARBA00023002"/>
    </source>
</evidence>
<accession>A0A975PMY7</accession>
<dbReference type="Pfam" id="PF13561">
    <property type="entry name" value="adh_short_C2"/>
    <property type="match status" value="1"/>
</dbReference>
<dbReference type="Gene3D" id="3.40.50.720">
    <property type="entry name" value="NAD(P)-binding Rossmann-like Domain"/>
    <property type="match status" value="1"/>
</dbReference>
<organism evidence="4 5">
    <name type="scientific">Sulfitobacter albidus</name>
    <dbReference type="NCBI Taxonomy" id="2829501"/>
    <lineage>
        <taxon>Bacteria</taxon>
        <taxon>Pseudomonadati</taxon>
        <taxon>Pseudomonadota</taxon>
        <taxon>Alphaproteobacteria</taxon>
        <taxon>Rhodobacterales</taxon>
        <taxon>Roseobacteraceae</taxon>
        <taxon>Sulfitobacter</taxon>
    </lineage>
</organism>
<dbReference type="PRINTS" id="PR00080">
    <property type="entry name" value="SDRFAMILY"/>
</dbReference>
<proteinExistence type="inferred from homology"/>
<dbReference type="PROSITE" id="PS00061">
    <property type="entry name" value="ADH_SHORT"/>
    <property type="match status" value="1"/>
</dbReference>
<gene>
    <name evidence="4" type="ORF">KDD17_04615</name>
</gene>
<dbReference type="InterPro" id="IPR002347">
    <property type="entry name" value="SDR_fam"/>
</dbReference>
<dbReference type="SMART" id="SM00822">
    <property type="entry name" value="PKS_KR"/>
    <property type="match status" value="1"/>
</dbReference>
<dbReference type="PANTHER" id="PTHR43639">
    <property type="entry name" value="OXIDOREDUCTASE, SHORT-CHAIN DEHYDROGENASE/REDUCTASE FAMILY (AFU_ORTHOLOGUE AFUA_5G02870)"/>
    <property type="match status" value="1"/>
</dbReference>
<dbReference type="SUPFAM" id="SSF51735">
    <property type="entry name" value="NAD(P)-binding Rossmann-fold domains"/>
    <property type="match status" value="1"/>
</dbReference>
<dbReference type="EMBL" id="CP073581">
    <property type="protein sequence ID" value="QUJ77298.1"/>
    <property type="molecule type" value="Genomic_DNA"/>
</dbReference>
<dbReference type="PANTHER" id="PTHR43639:SF1">
    <property type="entry name" value="SHORT-CHAIN DEHYDROGENASE_REDUCTASE FAMILY PROTEIN"/>
    <property type="match status" value="1"/>
</dbReference>
<keyword evidence="5" id="KW-1185">Reference proteome</keyword>
<keyword evidence="2" id="KW-0560">Oxidoreductase</keyword>
<evidence type="ECO:0000313" key="4">
    <source>
        <dbReference type="EMBL" id="QUJ77298.1"/>
    </source>
</evidence>
<protein>
    <submittedName>
        <fullName evidence="4">SDR family oxidoreductase</fullName>
    </submittedName>
</protein>
<dbReference type="AlphaFoldDB" id="A0A975PMY7"/>
<dbReference type="Proteomes" id="UP000683291">
    <property type="component" value="Chromosome 1"/>
</dbReference>
<dbReference type="GO" id="GO:0016491">
    <property type="term" value="F:oxidoreductase activity"/>
    <property type="evidence" value="ECO:0007669"/>
    <property type="project" value="UniProtKB-KW"/>
</dbReference>
<dbReference type="InterPro" id="IPR036291">
    <property type="entry name" value="NAD(P)-bd_dom_sf"/>
</dbReference>
<dbReference type="FunFam" id="3.40.50.720:FF:000084">
    <property type="entry name" value="Short-chain dehydrogenase reductase"/>
    <property type="match status" value="1"/>
</dbReference>
<evidence type="ECO:0000256" key="1">
    <source>
        <dbReference type="ARBA" id="ARBA00006484"/>
    </source>
</evidence>
<dbReference type="PRINTS" id="PR00081">
    <property type="entry name" value="GDHRDH"/>
</dbReference>
<comment type="similarity">
    <text evidence="1">Belongs to the short-chain dehydrogenases/reductases (SDR) family.</text>
</comment>
<evidence type="ECO:0000313" key="5">
    <source>
        <dbReference type="Proteomes" id="UP000683291"/>
    </source>
</evidence>
<dbReference type="KEGG" id="sual:KDD17_04615"/>
<dbReference type="RefSeq" id="WP_212705494.1">
    <property type="nucleotide sequence ID" value="NZ_CP073581.1"/>
</dbReference>
<reference evidence="4" key="1">
    <citation type="submission" date="2021-04" db="EMBL/GenBank/DDBJ databases">
        <title>Complete genome sequence for Sulfitobacter sp. strain JK7-1.</title>
        <authorList>
            <person name="Park S.-J."/>
        </authorList>
    </citation>
    <scope>NUCLEOTIDE SEQUENCE</scope>
    <source>
        <strain evidence="4">JK7-1</strain>
    </source>
</reference>
<feature type="domain" description="Ketoreductase" evidence="3">
    <location>
        <begin position="3"/>
        <end position="170"/>
    </location>
</feature>
<dbReference type="InterPro" id="IPR020904">
    <property type="entry name" value="Sc_DH/Rdtase_CS"/>
</dbReference>
<dbReference type="InterPro" id="IPR057326">
    <property type="entry name" value="KR_dom"/>
</dbReference>
<name>A0A975PMY7_9RHOB</name>
<evidence type="ECO:0000259" key="3">
    <source>
        <dbReference type="SMART" id="SM00822"/>
    </source>
</evidence>